<dbReference type="Gene3D" id="1.10.10.10">
    <property type="entry name" value="Winged helix-like DNA-binding domain superfamily/Winged helix DNA-binding domain"/>
    <property type="match status" value="1"/>
</dbReference>
<dbReference type="STRING" id="199441.BkAM31D_03690"/>
<dbReference type="Gene3D" id="3.30.460.10">
    <property type="entry name" value="Beta Polymerase, domain 2"/>
    <property type="match status" value="1"/>
</dbReference>
<dbReference type="InterPro" id="IPR041143">
    <property type="entry name" value="YgxA_HTH"/>
</dbReference>
<reference evidence="4 5" key="1">
    <citation type="submission" date="2017-04" db="EMBL/GenBank/DDBJ databases">
        <title>Bacillus krulwichiae AM31D Genome sequencing and assembly.</title>
        <authorList>
            <person name="Krulwich T.A."/>
            <person name="Anastor L."/>
            <person name="Ehrlich R."/>
            <person name="Ehrlich G.D."/>
            <person name="Janto B."/>
        </authorList>
    </citation>
    <scope>NUCLEOTIDE SEQUENCE [LARGE SCALE GENOMIC DNA]</scope>
    <source>
        <strain evidence="4 5">AM31D</strain>
    </source>
</reference>
<name>A0A1X9M6H7_9BACI</name>
<evidence type="ECO:0000259" key="1">
    <source>
        <dbReference type="Pfam" id="PF14540"/>
    </source>
</evidence>
<dbReference type="RefSeq" id="WP_066157639.1">
    <property type="nucleotide sequence ID" value="NZ_CP020814.1"/>
</dbReference>
<dbReference type="Pfam" id="PF22339">
    <property type="entry name" value="YgxA-like_sub_bind"/>
    <property type="match status" value="1"/>
</dbReference>
<evidence type="ECO:0000313" key="4">
    <source>
        <dbReference type="EMBL" id="ARK29038.1"/>
    </source>
</evidence>
<dbReference type="Pfam" id="PF18576">
    <property type="entry name" value="HTH_52"/>
    <property type="match status" value="1"/>
</dbReference>
<keyword evidence="5" id="KW-1185">Reference proteome</keyword>
<evidence type="ECO:0008006" key="6">
    <source>
        <dbReference type="Google" id="ProtNLM"/>
    </source>
</evidence>
<dbReference type="Gene3D" id="1.20.120.330">
    <property type="entry name" value="Nucleotidyltransferases domain 2"/>
    <property type="match status" value="1"/>
</dbReference>
<sequence length="294" mass="34529">MDVLIRQLYQDRASQPDTLAILVVQKDLLPLSITDGFDIVILLINNNQDIYWQVKHYKIGEKRVSFHSLSQAMMHQTLIVGNHRRLVDWLVNGKIVFDRNEYLQEVKERIETFPPGDRSKKMTIQFTKTLRRFEEGKTLFQNGHLLDAFSNMMHALHHLARLSVIEHGFYPEVTVWEQVKHIEPSTYKLYQELLKSEESLEQRIELLILATELAVHSKTLSGANHFLSLISDSERRYSISDLMDIVETEDYRVDLELLVRHLVSRGLINCYKEDTKAPGIMKTYYQFKKNEKIR</sequence>
<feature type="domain" description="Nucleotidyltransferase-like" evidence="1">
    <location>
        <begin position="1"/>
        <end position="118"/>
    </location>
</feature>
<dbReference type="InterPro" id="IPR043519">
    <property type="entry name" value="NT_sf"/>
</dbReference>
<accession>A0A1X9M6H7</accession>
<feature type="domain" description="YgxA-like substrate binding" evidence="3">
    <location>
        <begin position="120"/>
        <end position="218"/>
    </location>
</feature>
<dbReference type="AlphaFoldDB" id="A0A1X9M6H7"/>
<proteinExistence type="predicted"/>
<dbReference type="InterPro" id="IPR036388">
    <property type="entry name" value="WH-like_DNA-bd_sf"/>
</dbReference>
<evidence type="ECO:0000259" key="3">
    <source>
        <dbReference type="Pfam" id="PF22339"/>
    </source>
</evidence>
<feature type="domain" description="YgxA-like helix-turn-helix" evidence="2">
    <location>
        <begin position="224"/>
        <end position="287"/>
    </location>
</feature>
<evidence type="ECO:0000259" key="2">
    <source>
        <dbReference type="Pfam" id="PF18576"/>
    </source>
</evidence>
<dbReference type="Pfam" id="PF14540">
    <property type="entry name" value="NTF-like"/>
    <property type="match status" value="1"/>
</dbReference>
<protein>
    <recommendedName>
        <fullName evidence="6">Nucleotidyltransferase-like domain-containing protein</fullName>
    </recommendedName>
</protein>
<dbReference type="KEGG" id="bkw:BkAM31D_03690"/>
<dbReference type="InterPro" id="IPR054515">
    <property type="entry name" value="YgxA-like_substrate-bd"/>
</dbReference>
<organism evidence="4 5">
    <name type="scientific">Halalkalibacter krulwichiae</name>
    <dbReference type="NCBI Taxonomy" id="199441"/>
    <lineage>
        <taxon>Bacteria</taxon>
        <taxon>Bacillati</taxon>
        <taxon>Bacillota</taxon>
        <taxon>Bacilli</taxon>
        <taxon>Bacillales</taxon>
        <taxon>Bacillaceae</taxon>
        <taxon>Halalkalibacter</taxon>
    </lineage>
</organism>
<dbReference type="EMBL" id="CP020814">
    <property type="protein sequence ID" value="ARK29038.1"/>
    <property type="molecule type" value="Genomic_DNA"/>
</dbReference>
<gene>
    <name evidence="4" type="ORF">BkAM31D_03690</name>
</gene>
<evidence type="ECO:0000313" key="5">
    <source>
        <dbReference type="Proteomes" id="UP000193006"/>
    </source>
</evidence>
<dbReference type="InterPro" id="IPR029348">
    <property type="entry name" value="NTF-like"/>
</dbReference>
<dbReference type="Proteomes" id="UP000193006">
    <property type="component" value="Chromosome"/>
</dbReference>